<dbReference type="InterPro" id="IPR050194">
    <property type="entry name" value="Glycosyltransferase_grp1"/>
</dbReference>
<dbReference type="CDD" id="cd03801">
    <property type="entry name" value="GT4_PimA-like"/>
    <property type="match status" value="1"/>
</dbReference>
<dbReference type="EMBL" id="CP141261">
    <property type="protein sequence ID" value="WRL64287.1"/>
    <property type="molecule type" value="Genomic_DNA"/>
</dbReference>
<gene>
    <name evidence="1" type="ORF">U6N30_32905</name>
</gene>
<evidence type="ECO:0000313" key="1">
    <source>
        <dbReference type="EMBL" id="WRL64287.1"/>
    </source>
</evidence>
<keyword evidence="2" id="KW-1185">Reference proteome</keyword>
<dbReference type="Pfam" id="PF13692">
    <property type="entry name" value="Glyco_trans_1_4"/>
    <property type="match status" value="1"/>
</dbReference>
<keyword evidence="1" id="KW-0328">Glycosyltransferase</keyword>
<dbReference type="RefSeq" id="WP_324275615.1">
    <property type="nucleotide sequence ID" value="NZ_CP141261.1"/>
</dbReference>
<dbReference type="PANTHER" id="PTHR45947">
    <property type="entry name" value="SULFOQUINOVOSYL TRANSFERASE SQD2"/>
    <property type="match status" value="1"/>
</dbReference>
<reference evidence="1 2" key="1">
    <citation type="submission" date="2023-12" db="EMBL/GenBank/DDBJ databases">
        <title>Blastococcus brunescens sp. nov., an actonobacterium isolated from sandstone collected in sahara desert.</title>
        <authorList>
            <person name="Gtari M."/>
            <person name="Ghodhbane F."/>
        </authorList>
    </citation>
    <scope>NUCLEOTIDE SEQUENCE [LARGE SCALE GENOMIC DNA]</scope>
    <source>
        <strain evidence="1 2">BMG 8361</strain>
    </source>
</reference>
<dbReference type="Proteomes" id="UP001324287">
    <property type="component" value="Chromosome"/>
</dbReference>
<sequence>MDHYIALNRDAAAIYSSQFPSMVIDVVPNFAPLPEVSKPTLDPRIRSGFVFAGRLTPEKGIKWLLEHWPSGEPLTIYGDGPLKGLVAAAANTAHSGISFKGQIPQADLAKAVARAEALILPSLWREGKPTVMLEALASGTPVLLSNAVAEGDLLEAAGAGITFEAGVSSSSLVHAIDALRAGASGFISRARHLYESEYSEQIWLERIGGVYERARTKARLRAIR</sequence>
<accession>A0ABZ1B0E2</accession>
<dbReference type="SUPFAM" id="SSF53756">
    <property type="entry name" value="UDP-Glycosyltransferase/glycogen phosphorylase"/>
    <property type="match status" value="1"/>
</dbReference>
<name>A0ABZ1B0E2_9ACTN</name>
<proteinExistence type="predicted"/>
<dbReference type="GO" id="GO:0016757">
    <property type="term" value="F:glycosyltransferase activity"/>
    <property type="evidence" value="ECO:0007669"/>
    <property type="project" value="UniProtKB-KW"/>
</dbReference>
<keyword evidence="1" id="KW-0808">Transferase</keyword>
<dbReference type="EC" id="2.4.-.-" evidence="1"/>
<organism evidence="1 2">
    <name type="scientific">Blastococcus brunescens</name>
    <dbReference type="NCBI Taxonomy" id="1564165"/>
    <lineage>
        <taxon>Bacteria</taxon>
        <taxon>Bacillati</taxon>
        <taxon>Actinomycetota</taxon>
        <taxon>Actinomycetes</taxon>
        <taxon>Geodermatophilales</taxon>
        <taxon>Geodermatophilaceae</taxon>
        <taxon>Blastococcus</taxon>
    </lineage>
</organism>
<protein>
    <submittedName>
        <fullName evidence="1">Glycosyltransferase family 4 protein</fullName>
        <ecNumber evidence="1">2.4.-.-</ecNumber>
    </submittedName>
</protein>
<dbReference type="PANTHER" id="PTHR45947:SF13">
    <property type="entry name" value="TRANSFERASE"/>
    <property type="match status" value="1"/>
</dbReference>
<dbReference type="Gene3D" id="3.40.50.2000">
    <property type="entry name" value="Glycogen Phosphorylase B"/>
    <property type="match status" value="2"/>
</dbReference>
<evidence type="ECO:0000313" key="2">
    <source>
        <dbReference type="Proteomes" id="UP001324287"/>
    </source>
</evidence>